<name>A0ABN7JNU3_9HYPH</name>
<comment type="caution">
    <text evidence="2">The sequence shown here is derived from an EMBL/GenBank/DDBJ whole genome shotgun (WGS) entry which is preliminary data.</text>
</comment>
<organism evidence="2 3">
    <name type="scientific">Pseudorhizobium endolithicum</name>
    <dbReference type="NCBI Taxonomy" id="1191678"/>
    <lineage>
        <taxon>Bacteria</taxon>
        <taxon>Pseudomonadati</taxon>
        <taxon>Pseudomonadota</taxon>
        <taxon>Alphaproteobacteria</taxon>
        <taxon>Hyphomicrobiales</taxon>
        <taxon>Rhizobiaceae</taxon>
        <taxon>Rhizobium/Agrobacterium group</taxon>
        <taxon>Pseudorhizobium</taxon>
    </lineage>
</organism>
<dbReference type="EMBL" id="CABFWF030000012">
    <property type="protein sequence ID" value="CAD7039413.1"/>
    <property type="molecule type" value="Genomic_DNA"/>
</dbReference>
<evidence type="ECO:0000313" key="2">
    <source>
        <dbReference type="EMBL" id="CAD7039413.1"/>
    </source>
</evidence>
<dbReference type="RefSeq" id="WP_142592789.1">
    <property type="nucleotide sequence ID" value="NZ_CABFWF030000012.1"/>
</dbReference>
<feature type="region of interest" description="Disordered" evidence="1">
    <location>
        <begin position="23"/>
        <end position="76"/>
    </location>
</feature>
<sequence>MTQSRKPSDAEAIRHDAKAQFANVKAGAKSSGVASAKPTVITGSEDATAHKAPPGKQMPKNEWDSNYDAGEHPTDR</sequence>
<evidence type="ECO:0000256" key="1">
    <source>
        <dbReference type="SAM" id="MobiDB-lite"/>
    </source>
</evidence>
<proteinExistence type="predicted"/>
<gene>
    <name evidence="2" type="ORF">REJC140_00748</name>
</gene>
<protein>
    <submittedName>
        <fullName evidence="2">Uncharacterized protein</fullName>
    </submittedName>
</protein>
<evidence type="ECO:0000313" key="3">
    <source>
        <dbReference type="Proteomes" id="UP000606921"/>
    </source>
</evidence>
<accession>A0ABN7JNU3</accession>
<feature type="compositionally biased region" description="Low complexity" evidence="1">
    <location>
        <begin position="24"/>
        <end position="37"/>
    </location>
</feature>
<keyword evidence="3" id="KW-1185">Reference proteome</keyword>
<reference evidence="2 3" key="1">
    <citation type="submission" date="2020-11" db="EMBL/GenBank/DDBJ databases">
        <authorList>
            <person name="Lassalle F."/>
        </authorList>
    </citation>
    <scope>NUCLEOTIDE SEQUENCE [LARGE SCALE GENOMIC DNA]</scope>
    <source>
        <strain evidence="2 3">JC140</strain>
    </source>
</reference>
<dbReference type="Proteomes" id="UP000606921">
    <property type="component" value="Unassembled WGS sequence"/>
</dbReference>
<feature type="compositionally biased region" description="Basic and acidic residues" evidence="1">
    <location>
        <begin position="59"/>
        <end position="76"/>
    </location>
</feature>